<evidence type="ECO:0000256" key="1">
    <source>
        <dbReference type="SAM" id="Phobius"/>
    </source>
</evidence>
<keyword evidence="3" id="KW-1185">Reference proteome</keyword>
<proteinExistence type="predicted"/>
<organism evidence="2 3">
    <name type="scientific">Laceyella putida</name>
    <dbReference type="NCBI Taxonomy" id="110101"/>
    <lineage>
        <taxon>Bacteria</taxon>
        <taxon>Bacillati</taxon>
        <taxon>Bacillota</taxon>
        <taxon>Bacilli</taxon>
        <taxon>Bacillales</taxon>
        <taxon>Thermoactinomycetaceae</taxon>
        <taxon>Laceyella</taxon>
    </lineage>
</organism>
<dbReference type="EMBL" id="JBHTBW010000053">
    <property type="protein sequence ID" value="MFC7442562.1"/>
    <property type="molecule type" value="Genomic_DNA"/>
</dbReference>
<sequence>MTYLLLIILTYFMVAANRRLLGIPGFFYYNCVRPFLKLAYRDKVNRVEEVYYWDMAEAVGEKAQWAILPSYVLAADLLPQMELWVHITAFCLVHYLWWGVLAFQQVKKYIPQTPALRPRTTPARAQQA</sequence>
<evidence type="ECO:0000313" key="2">
    <source>
        <dbReference type="EMBL" id="MFC7442562.1"/>
    </source>
</evidence>
<name>A0ABW2RP59_9BACL</name>
<evidence type="ECO:0000313" key="3">
    <source>
        <dbReference type="Proteomes" id="UP001596500"/>
    </source>
</evidence>
<keyword evidence="1" id="KW-0812">Transmembrane</keyword>
<accession>A0ABW2RP59</accession>
<keyword evidence="1" id="KW-0472">Membrane</keyword>
<dbReference type="RefSeq" id="WP_379866518.1">
    <property type="nucleotide sequence ID" value="NZ_JBHTBW010000053.1"/>
</dbReference>
<keyword evidence="1" id="KW-1133">Transmembrane helix</keyword>
<comment type="caution">
    <text evidence="2">The sequence shown here is derived from an EMBL/GenBank/DDBJ whole genome shotgun (WGS) entry which is preliminary data.</text>
</comment>
<gene>
    <name evidence="2" type="ORF">ACFQNG_15870</name>
</gene>
<reference evidence="3" key="1">
    <citation type="journal article" date="2019" name="Int. J. Syst. Evol. Microbiol.">
        <title>The Global Catalogue of Microorganisms (GCM) 10K type strain sequencing project: providing services to taxonomists for standard genome sequencing and annotation.</title>
        <authorList>
            <consortium name="The Broad Institute Genomics Platform"/>
            <consortium name="The Broad Institute Genome Sequencing Center for Infectious Disease"/>
            <person name="Wu L."/>
            <person name="Ma J."/>
        </authorList>
    </citation>
    <scope>NUCLEOTIDE SEQUENCE [LARGE SCALE GENOMIC DNA]</scope>
    <source>
        <strain evidence="3">CGMCC 1.12942</strain>
    </source>
</reference>
<protein>
    <submittedName>
        <fullName evidence="2">Uncharacterized protein</fullName>
    </submittedName>
</protein>
<dbReference type="Proteomes" id="UP001596500">
    <property type="component" value="Unassembled WGS sequence"/>
</dbReference>
<feature type="transmembrane region" description="Helical" evidence="1">
    <location>
        <begin position="83"/>
        <end position="103"/>
    </location>
</feature>